<sequence>MARNTLADSVHGGPGDGYDISEFFPTADHGSILITSRLQVLTDLGTSFPIQKLGTKDAIELLLQRSDVTAFAGCLDGLPLAIVIVGAYMHETGTNISEYLQYYQKSWHDL</sequence>
<dbReference type="KEGG" id="trg:TRUGW13939_02421"/>
<protein>
    <submittedName>
        <fullName evidence="1">Uncharacterized protein</fullName>
    </submittedName>
</protein>
<accession>A0A7H8QN72</accession>
<organism evidence="1 2">
    <name type="scientific">Talaromyces rugulosus</name>
    <name type="common">Penicillium rugulosum</name>
    <dbReference type="NCBI Taxonomy" id="121627"/>
    <lineage>
        <taxon>Eukaryota</taxon>
        <taxon>Fungi</taxon>
        <taxon>Dikarya</taxon>
        <taxon>Ascomycota</taxon>
        <taxon>Pezizomycotina</taxon>
        <taxon>Eurotiomycetes</taxon>
        <taxon>Eurotiomycetidae</taxon>
        <taxon>Eurotiales</taxon>
        <taxon>Trichocomaceae</taxon>
        <taxon>Talaromyces</taxon>
        <taxon>Talaromyces sect. Islandici</taxon>
    </lineage>
</organism>
<evidence type="ECO:0000313" key="2">
    <source>
        <dbReference type="Proteomes" id="UP000509510"/>
    </source>
</evidence>
<dbReference type="GeneID" id="55989930"/>
<dbReference type="OrthoDB" id="1658288at2759"/>
<gene>
    <name evidence="1" type="ORF">TRUGW13939_02421</name>
</gene>
<name>A0A7H8QN72_TALRU</name>
<reference evidence="2" key="1">
    <citation type="submission" date="2020-06" db="EMBL/GenBank/DDBJ databases">
        <title>A chromosome-scale genome assembly of Talaromyces rugulosus W13939.</title>
        <authorList>
            <person name="Wang B."/>
            <person name="Guo L."/>
            <person name="Ye K."/>
            <person name="Wang L."/>
        </authorList>
    </citation>
    <scope>NUCLEOTIDE SEQUENCE [LARGE SCALE GENOMIC DNA]</scope>
    <source>
        <strain evidence="2">W13939</strain>
    </source>
</reference>
<dbReference type="EMBL" id="CP055898">
    <property type="protein sequence ID" value="QKX55329.1"/>
    <property type="molecule type" value="Genomic_DNA"/>
</dbReference>
<evidence type="ECO:0000313" key="1">
    <source>
        <dbReference type="EMBL" id="QKX55329.1"/>
    </source>
</evidence>
<dbReference type="Proteomes" id="UP000509510">
    <property type="component" value="Chromosome I"/>
</dbReference>
<dbReference type="AlphaFoldDB" id="A0A7H8QN72"/>
<proteinExistence type="predicted"/>
<dbReference type="RefSeq" id="XP_035341508.1">
    <property type="nucleotide sequence ID" value="XM_035485615.1"/>
</dbReference>
<keyword evidence="2" id="KW-1185">Reference proteome</keyword>